<protein>
    <submittedName>
        <fullName evidence="3">Uncharacterized protein</fullName>
    </submittedName>
</protein>
<comment type="caution">
    <text evidence="3">The sequence shown here is derived from an EMBL/GenBank/DDBJ whole genome shotgun (WGS) entry which is preliminary data.</text>
</comment>
<evidence type="ECO:0000313" key="4">
    <source>
        <dbReference type="Proteomes" id="UP000185598"/>
    </source>
</evidence>
<dbReference type="AlphaFoldDB" id="A0A1Q9A8S3"/>
<dbReference type="RefSeq" id="WP_075613670.1">
    <property type="nucleotide sequence ID" value="NZ_JACIED010000005.1"/>
</dbReference>
<dbReference type="EMBL" id="JACIED010000005">
    <property type="protein sequence ID" value="MBB4009492.1"/>
    <property type="molecule type" value="Genomic_DNA"/>
</dbReference>
<reference evidence="2 5" key="2">
    <citation type="submission" date="2020-08" db="EMBL/GenBank/DDBJ databases">
        <title>Genomic Encyclopedia of Type Strains, Phase IV (KMG-IV): sequencing the most valuable type-strain genomes for metagenomic binning, comparative biology and taxonomic classification.</title>
        <authorList>
            <person name="Goeker M."/>
        </authorList>
    </citation>
    <scope>NUCLEOTIDE SEQUENCE [LARGE SCALE GENOMIC DNA]</scope>
    <source>
        <strain evidence="2 5">DSM 100021</strain>
    </source>
</reference>
<dbReference type="Proteomes" id="UP000185598">
    <property type="component" value="Unassembled WGS sequence"/>
</dbReference>
<accession>A0A1Q9A8S3</accession>
<sequence length="66" mass="7411">MIMLRCVVSRLLPWRARQRLTPPDPLLHPDLARLSQRELADLVIPPEEPAGRSIASKTKAGDINET</sequence>
<keyword evidence="4" id="KW-1185">Reference proteome</keyword>
<evidence type="ECO:0000256" key="1">
    <source>
        <dbReference type="SAM" id="MobiDB-lite"/>
    </source>
</evidence>
<gene>
    <name evidence="3" type="ORF">BJF91_06975</name>
    <name evidence="2" type="ORF">GGQ71_003780</name>
</gene>
<proteinExistence type="predicted"/>
<evidence type="ECO:0000313" key="3">
    <source>
        <dbReference type="EMBL" id="OLP50968.1"/>
    </source>
</evidence>
<dbReference type="STRING" id="887144.BJF91_06975"/>
<evidence type="ECO:0000313" key="2">
    <source>
        <dbReference type="EMBL" id="MBB4009492.1"/>
    </source>
</evidence>
<evidence type="ECO:0000313" key="5">
    <source>
        <dbReference type="Proteomes" id="UP000544107"/>
    </source>
</evidence>
<feature type="region of interest" description="Disordered" evidence="1">
    <location>
        <begin position="45"/>
        <end position="66"/>
    </location>
</feature>
<organism evidence="3 4">
    <name type="scientific">Allorhizobium taibaishanense</name>
    <dbReference type="NCBI Taxonomy" id="887144"/>
    <lineage>
        <taxon>Bacteria</taxon>
        <taxon>Pseudomonadati</taxon>
        <taxon>Pseudomonadota</taxon>
        <taxon>Alphaproteobacteria</taxon>
        <taxon>Hyphomicrobiales</taxon>
        <taxon>Rhizobiaceae</taxon>
        <taxon>Rhizobium/Agrobacterium group</taxon>
        <taxon>Allorhizobium</taxon>
    </lineage>
</organism>
<reference evidence="3 4" key="1">
    <citation type="submission" date="2016-09" db="EMBL/GenBank/DDBJ databases">
        <title>Rhizobium oryziradicis sp. nov., isolated from the root of rice.</title>
        <authorList>
            <person name="Zhao J."/>
            <person name="Zhang X."/>
        </authorList>
    </citation>
    <scope>NUCLEOTIDE SEQUENCE [LARGE SCALE GENOMIC DNA]</scope>
    <source>
        <strain evidence="3 4">14971</strain>
    </source>
</reference>
<name>A0A1Q9A8S3_9HYPH</name>
<dbReference type="Proteomes" id="UP000544107">
    <property type="component" value="Unassembled WGS sequence"/>
</dbReference>
<dbReference type="EMBL" id="MKIN01000020">
    <property type="protein sequence ID" value="OLP50968.1"/>
    <property type="molecule type" value="Genomic_DNA"/>
</dbReference>